<sequence>MEIRPIKEEDAKEFLEMLLKLDKQTELMTYEVGEHPPELDNILTAIRICEKKDNLLLVALEEAKIIGFLGAARGEFNRSRHSVSITIGILEDYRHQGIGSAMSEQMEQWARRAGIVRLELTVICHNTQAVRLYEKKGFFIEGIRKKSLFVNGKYIDEYYMGKILV</sequence>
<evidence type="ECO:0000259" key="1">
    <source>
        <dbReference type="PROSITE" id="PS51186"/>
    </source>
</evidence>
<evidence type="ECO:0000313" key="3">
    <source>
        <dbReference type="Proteomes" id="UP000482209"/>
    </source>
</evidence>
<dbReference type="EMBL" id="VUMT01000005">
    <property type="protein sequence ID" value="MSS63246.1"/>
    <property type="molecule type" value="Genomic_DNA"/>
</dbReference>
<dbReference type="GO" id="GO:0016747">
    <property type="term" value="F:acyltransferase activity, transferring groups other than amino-acyl groups"/>
    <property type="evidence" value="ECO:0007669"/>
    <property type="project" value="InterPro"/>
</dbReference>
<organism evidence="2 3">
    <name type="scientific">Velocimicrobium porci</name>
    <dbReference type="NCBI Taxonomy" id="2606634"/>
    <lineage>
        <taxon>Bacteria</taxon>
        <taxon>Bacillati</taxon>
        <taxon>Bacillota</taxon>
        <taxon>Clostridia</taxon>
        <taxon>Lachnospirales</taxon>
        <taxon>Lachnospiraceae</taxon>
        <taxon>Velocimicrobium</taxon>
    </lineage>
</organism>
<dbReference type="Proteomes" id="UP000482209">
    <property type="component" value="Unassembled WGS sequence"/>
</dbReference>
<feature type="domain" description="N-acetyltransferase" evidence="1">
    <location>
        <begin position="1"/>
        <end position="165"/>
    </location>
</feature>
<dbReference type="InterPro" id="IPR000182">
    <property type="entry name" value="GNAT_dom"/>
</dbReference>
<dbReference type="CDD" id="cd04301">
    <property type="entry name" value="NAT_SF"/>
    <property type="match status" value="1"/>
</dbReference>
<keyword evidence="3" id="KW-1185">Reference proteome</keyword>
<comment type="caution">
    <text evidence="2">The sequence shown here is derived from an EMBL/GenBank/DDBJ whole genome shotgun (WGS) entry which is preliminary data.</text>
</comment>
<gene>
    <name evidence="2" type="ORF">FYJ58_05055</name>
</gene>
<dbReference type="InterPro" id="IPR016181">
    <property type="entry name" value="Acyl_CoA_acyltransferase"/>
</dbReference>
<dbReference type="AlphaFoldDB" id="A0A6L5XWP3"/>
<protein>
    <submittedName>
        <fullName evidence="2">GNAT family N-acetyltransferase</fullName>
    </submittedName>
</protein>
<dbReference type="PANTHER" id="PTHR43415:SF3">
    <property type="entry name" value="GNAT-FAMILY ACETYLTRANSFERASE"/>
    <property type="match status" value="1"/>
</dbReference>
<dbReference type="Gene3D" id="3.40.630.30">
    <property type="match status" value="1"/>
</dbReference>
<reference evidence="2 3" key="1">
    <citation type="submission" date="2019-08" db="EMBL/GenBank/DDBJ databases">
        <title>In-depth cultivation of the pig gut microbiome towards novel bacterial diversity and tailored functional studies.</title>
        <authorList>
            <person name="Wylensek D."/>
            <person name="Hitch T.C.A."/>
            <person name="Clavel T."/>
        </authorList>
    </citation>
    <scope>NUCLEOTIDE SEQUENCE [LARGE SCALE GENOMIC DNA]</scope>
    <source>
        <strain evidence="2 3">WCA-693-APC-MOT-I</strain>
    </source>
</reference>
<keyword evidence="2" id="KW-0808">Transferase</keyword>
<evidence type="ECO:0000313" key="2">
    <source>
        <dbReference type="EMBL" id="MSS63246.1"/>
    </source>
</evidence>
<proteinExistence type="predicted"/>
<dbReference type="Pfam" id="PF00583">
    <property type="entry name" value="Acetyltransf_1"/>
    <property type="match status" value="1"/>
</dbReference>
<name>A0A6L5XWP3_9FIRM</name>
<dbReference type="SUPFAM" id="SSF55729">
    <property type="entry name" value="Acyl-CoA N-acyltransferases (Nat)"/>
    <property type="match status" value="1"/>
</dbReference>
<dbReference type="PROSITE" id="PS51186">
    <property type="entry name" value="GNAT"/>
    <property type="match status" value="1"/>
</dbReference>
<accession>A0A6L5XWP3</accession>
<dbReference type="PANTHER" id="PTHR43415">
    <property type="entry name" value="SPERMIDINE N(1)-ACETYLTRANSFERASE"/>
    <property type="match status" value="1"/>
</dbReference>